<evidence type="ECO:0000313" key="4">
    <source>
        <dbReference type="EMBL" id="SLM92031.1"/>
    </source>
</evidence>
<protein>
    <submittedName>
        <fullName evidence="4">Transmembrane protein, distant homology with ydbS</fullName>
    </submittedName>
</protein>
<dbReference type="PANTHER" id="PTHR34473">
    <property type="entry name" value="UPF0699 TRANSMEMBRANE PROTEIN YDBS"/>
    <property type="match status" value="1"/>
</dbReference>
<keyword evidence="2 4" id="KW-0812">Transmembrane</keyword>
<feature type="transmembrane region" description="Helical" evidence="2">
    <location>
        <begin position="49"/>
        <end position="69"/>
    </location>
</feature>
<keyword evidence="2" id="KW-0472">Membrane</keyword>
<sequence>MSTIPDPLGGDAAAPAPAAPAPDTPAPAVRLGAEGLKPVSPRLIPARRLAAAIPCAILLAAAVGCVVVGVLADLWWMHLIALLPLVIAAQWILLTGRRVRAIGYLDREDDLVVAKGLMLRSVTVTPYGRVQSVEVSEGPIQRRFGLASLSLSTAATAADADIPGLPREEAERLRALLAARGIDRMQSL</sequence>
<reference evidence="4 5" key="1">
    <citation type="submission" date="2017-02" db="EMBL/GenBank/DDBJ databases">
        <authorList>
            <person name="Peterson S.W."/>
        </authorList>
    </citation>
    <scope>NUCLEOTIDE SEQUENCE [LARGE SCALE GENOMIC DNA]</scope>
    <source>
        <strain evidence="4 5">CIP104813</strain>
    </source>
</reference>
<dbReference type="Proteomes" id="UP000195981">
    <property type="component" value="Unassembled WGS sequence"/>
</dbReference>
<feature type="region of interest" description="Disordered" evidence="1">
    <location>
        <begin position="1"/>
        <end position="23"/>
    </location>
</feature>
<dbReference type="OrthoDB" id="7364633at2"/>
<evidence type="ECO:0000256" key="1">
    <source>
        <dbReference type="SAM" id="MobiDB-lite"/>
    </source>
</evidence>
<keyword evidence="2" id="KW-1133">Transmembrane helix</keyword>
<feature type="domain" description="YdbS-like PH" evidence="3">
    <location>
        <begin position="100"/>
        <end position="176"/>
    </location>
</feature>
<accession>A0A1X6X0W3</accession>
<dbReference type="RefSeq" id="WP_087104129.1">
    <property type="nucleotide sequence ID" value="NZ_FWFG01000064.1"/>
</dbReference>
<dbReference type="PANTHER" id="PTHR34473:SF3">
    <property type="entry name" value="TRANSMEMBRANE PROTEIN-RELATED"/>
    <property type="match status" value="1"/>
</dbReference>
<evidence type="ECO:0000259" key="3">
    <source>
        <dbReference type="Pfam" id="PF03703"/>
    </source>
</evidence>
<keyword evidence="5" id="KW-1185">Reference proteome</keyword>
<name>A0A1X6X0W3_9MICO</name>
<dbReference type="AlphaFoldDB" id="A0A1X6X0W3"/>
<dbReference type="EMBL" id="FWFG01000064">
    <property type="protein sequence ID" value="SLM92031.1"/>
    <property type="molecule type" value="Genomic_DNA"/>
</dbReference>
<gene>
    <name evidence="4" type="ORF">FM110_07490</name>
</gene>
<feature type="transmembrane region" description="Helical" evidence="2">
    <location>
        <begin position="75"/>
        <end position="94"/>
    </location>
</feature>
<evidence type="ECO:0000313" key="5">
    <source>
        <dbReference type="Proteomes" id="UP000195981"/>
    </source>
</evidence>
<feature type="compositionally biased region" description="Low complexity" evidence="1">
    <location>
        <begin position="1"/>
        <end position="16"/>
    </location>
</feature>
<evidence type="ECO:0000256" key="2">
    <source>
        <dbReference type="SAM" id="Phobius"/>
    </source>
</evidence>
<dbReference type="Pfam" id="PF03703">
    <property type="entry name" value="bPH_2"/>
    <property type="match status" value="1"/>
</dbReference>
<proteinExistence type="predicted"/>
<organism evidence="4 5">
    <name type="scientific">Brachybacterium nesterenkovii</name>
    <dbReference type="NCBI Taxonomy" id="47847"/>
    <lineage>
        <taxon>Bacteria</taxon>
        <taxon>Bacillati</taxon>
        <taxon>Actinomycetota</taxon>
        <taxon>Actinomycetes</taxon>
        <taxon>Micrococcales</taxon>
        <taxon>Dermabacteraceae</taxon>
        <taxon>Brachybacterium</taxon>
    </lineage>
</organism>
<dbReference type="InterPro" id="IPR005182">
    <property type="entry name" value="YdbS-like_PH"/>
</dbReference>